<name>A0A9P6GB14_9PLEO</name>
<feature type="compositionally biased region" description="Basic residues" evidence="1">
    <location>
        <begin position="1"/>
        <end position="19"/>
    </location>
</feature>
<accession>A0A9P6GB14</accession>
<evidence type="ECO:0000256" key="2">
    <source>
        <dbReference type="SAM" id="Phobius"/>
    </source>
</evidence>
<evidence type="ECO:0000256" key="1">
    <source>
        <dbReference type="SAM" id="MobiDB-lite"/>
    </source>
</evidence>
<protein>
    <submittedName>
        <fullName evidence="3">Uncharacterized protein</fullName>
    </submittedName>
</protein>
<keyword evidence="2" id="KW-1133">Transmembrane helix</keyword>
<dbReference type="EMBL" id="WJXW01000013">
    <property type="protein sequence ID" value="KAF9731090.1"/>
    <property type="molecule type" value="Genomic_DNA"/>
</dbReference>
<feature type="transmembrane region" description="Helical" evidence="2">
    <location>
        <begin position="32"/>
        <end position="52"/>
    </location>
</feature>
<sequence length="449" mass="48706">MPSTRNRKSHALLRPRQRTTTRPPPRWSPKQVYAWAVLFAASVLAVIIPTQAPRTAAHPALEHKWDKGEGGTVGVAIHLGPEGGLASTYDKNGSTINVARTPGSPAYAAFMRDASSLPRARPWTRFCDTVANLQIELPRLIPTPLSCLSPAVLVVRPLIAALKAEVEAHLGTRICFAALVVDDTKRGALRQAAAAALESVGLATVRVTRGKLYRFGGCLPFSRYEVDHVASHSLFPIVDGQVARMEPLPAEGEKAWTVLVVHYEPHSFHTARFWIGGEQEVKAPFGAEIQVQAKPATLGKGKERVRAVPGGLAAPVIFQDADSTWVALEAHLRAERPYPEAPPHIDRLILSGPSAHDPKLHALLTDILGESLTDSAYVDEDVFTAARGVAAGAYAAMQDPSFGTQYRGWPVFACQCASGLHANRWSDVLAMARWDLTNRVMYDARNTAE</sequence>
<dbReference type="OrthoDB" id="3643156at2759"/>
<proteinExistence type="predicted"/>
<dbReference type="Proteomes" id="UP000756921">
    <property type="component" value="Unassembled WGS sequence"/>
</dbReference>
<gene>
    <name evidence="3" type="ORF">PMIN01_11049</name>
</gene>
<evidence type="ECO:0000313" key="4">
    <source>
        <dbReference type="Proteomes" id="UP000756921"/>
    </source>
</evidence>
<evidence type="ECO:0000313" key="3">
    <source>
        <dbReference type="EMBL" id="KAF9731090.1"/>
    </source>
</evidence>
<feature type="region of interest" description="Disordered" evidence="1">
    <location>
        <begin position="1"/>
        <end position="26"/>
    </location>
</feature>
<reference evidence="3" key="1">
    <citation type="journal article" date="2020" name="Mol. Plant Microbe Interact.">
        <title>Genome Sequence of the Biocontrol Agent Coniothyrium minitans strain Conio (IMI 134523).</title>
        <authorList>
            <person name="Patel D."/>
            <person name="Shittu T.A."/>
            <person name="Baroncelli R."/>
            <person name="Muthumeenakshi S."/>
            <person name="Osborne T.H."/>
            <person name="Janganan T.K."/>
            <person name="Sreenivasaprasad S."/>
        </authorList>
    </citation>
    <scope>NUCLEOTIDE SEQUENCE</scope>
    <source>
        <strain evidence="3">Conio</strain>
    </source>
</reference>
<dbReference type="AlphaFoldDB" id="A0A9P6GB14"/>
<keyword evidence="2" id="KW-0472">Membrane</keyword>
<keyword evidence="4" id="KW-1185">Reference proteome</keyword>
<organism evidence="3 4">
    <name type="scientific">Paraphaeosphaeria minitans</name>
    <dbReference type="NCBI Taxonomy" id="565426"/>
    <lineage>
        <taxon>Eukaryota</taxon>
        <taxon>Fungi</taxon>
        <taxon>Dikarya</taxon>
        <taxon>Ascomycota</taxon>
        <taxon>Pezizomycotina</taxon>
        <taxon>Dothideomycetes</taxon>
        <taxon>Pleosporomycetidae</taxon>
        <taxon>Pleosporales</taxon>
        <taxon>Massarineae</taxon>
        <taxon>Didymosphaeriaceae</taxon>
        <taxon>Paraphaeosphaeria</taxon>
    </lineage>
</organism>
<keyword evidence="2" id="KW-0812">Transmembrane</keyword>
<comment type="caution">
    <text evidence="3">The sequence shown here is derived from an EMBL/GenBank/DDBJ whole genome shotgun (WGS) entry which is preliminary data.</text>
</comment>